<dbReference type="PANTHER" id="PTHR30572">
    <property type="entry name" value="MEMBRANE COMPONENT OF TRANSPORTER-RELATED"/>
    <property type="match status" value="1"/>
</dbReference>
<dbReference type="PANTHER" id="PTHR30572:SF4">
    <property type="entry name" value="ABC TRANSPORTER PERMEASE YTRF"/>
    <property type="match status" value="1"/>
</dbReference>
<dbReference type="Pfam" id="PF02687">
    <property type="entry name" value="FtsX"/>
    <property type="match status" value="1"/>
</dbReference>
<evidence type="ECO:0000256" key="3">
    <source>
        <dbReference type="ARBA" id="ARBA00022692"/>
    </source>
</evidence>
<evidence type="ECO:0000313" key="11">
    <source>
        <dbReference type="Proteomes" id="UP000572212"/>
    </source>
</evidence>
<feature type="domain" description="MacB-like periplasmic core" evidence="9">
    <location>
        <begin position="21"/>
        <end position="239"/>
    </location>
</feature>
<evidence type="ECO:0000256" key="2">
    <source>
        <dbReference type="ARBA" id="ARBA00022475"/>
    </source>
</evidence>
<evidence type="ECO:0000256" key="4">
    <source>
        <dbReference type="ARBA" id="ARBA00022989"/>
    </source>
</evidence>
<dbReference type="InterPro" id="IPR003838">
    <property type="entry name" value="ABC3_permease_C"/>
</dbReference>
<evidence type="ECO:0000256" key="7">
    <source>
        <dbReference type="SAM" id="Phobius"/>
    </source>
</evidence>
<accession>A0A841RMI4</accession>
<name>A0A841RMI4_9BACI</name>
<dbReference type="GO" id="GO:0022857">
    <property type="term" value="F:transmembrane transporter activity"/>
    <property type="evidence" value="ECO:0007669"/>
    <property type="project" value="TreeGrafter"/>
</dbReference>
<evidence type="ECO:0000256" key="5">
    <source>
        <dbReference type="ARBA" id="ARBA00023136"/>
    </source>
</evidence>
<evidence type="ECO:0000313" key="10">
    <source>
        <dbReference type="EMBL" id="MBB6512365.1"/>
    </source>
</evidence>
<dbReference type="Pfam" id="PF12704">
    <property type="entry name" value="MacB_PCD"/>
    <property type="match status" value="1"/>
</dbReference>
<comment type="subcellular location">
    <subcellularLocation>
        <location evidence="1">Cell membrane</location>
        <topology evidence="1">Multi-pass membrane protein</topology>
    </subcellularLocation>
</comment>
<dbReference type="EMBL" id="JACHON010000003">
    <property type="protein sequence ID" value="MBB6512365.1"/>
    <property type="molecule type" value="Genomic_DNA"/>
</dbReference>
<keyword evidence="3 7" id="KW-0812">Transmembrane</keyword>
<dbReference type="RefSeq" id="WP_184245511.1">
    <property type="nucleotide sequence ID" value="NZ_BAAACU010000058.1"/>
</dbReference>
<comment type="caution">
    <text evidence="10">The sequence shown here is derived from an EMBL/GenBank/DDBJ whole genome shotgun (WGS) entry which is preliminary data.</text>
</comment>
<keyword evidence="2" id="KW-1003">Cell membrane</keyword>
<proteinExistence type="inferred from homology"/>
<gene>
    <name evidence="10" type="ORF">GGQ92_001148</name>
</gene>
<keyword evidence="4 7" id="KW-1133">Transmembrane helix</keyword>
<protein>
    <submittedName>
        <fullName evidence="10">Putative ABC transport system permease protein</fullName>
    </submittedName>
</protein>
<dbReference type="InterPro" id="IPR025857">
    <property type="entry name" value="MacB_PCD"/>
</dbReference>
<feature type="transmembrane region" description="Helical" evidence="7">
    <location>
        <begin position="358"/>
        <end position="380"/>
    </location>
</feature>
<evidence type="ECO:0000256" key="6">
    <source>
        <dbReference type="ARBA" id="ARBA00038076"/>
    </source>
</evidence>
<reference evidence="10 11" key="1">
    <citation type="submission" date="2020-08" db="EMBL/GenBank/DDBJ databases">
        <title>Genomic Encyclopedia of Type Strains, Phase IV (KMG-IV): sequencing the most valuable type-strain genomes for metagenomic binning, comparative biology and taxonomic classification.</title>
        <authorList>
            <person name="Goeker M."/>
        </authorList>
    </citation>
    <scope>NUCLEOTIDE SEQUENCE [LARGE SCALE GENOMIC DNA]</scope>
    <source>
        <strain evidence="10 11">DSM 11805</strain>
    </source>
</reference>
<feature type="transmembrane region" description="Helical" evidence="7">
    <location>
        <begin position="270"/>
        <end position="298"/>
    </location>
</feature>
<organism evidence="10 11">
    <name type="scientific">Gracilibacillus halotolerans</name>
    <dbReference type="NCBI Taxonomy" id="74386"/>
    <lineage>
        <taxon>Bacteria</taxon>
        <taxon>Bacillati</taxon>
        <taxon>Bacillota</taxon>
        <taxon>Bacilli</taxon>
        <taxon>Bacillales</taxon>
        <taxon>Bacillaceae</taxon>
        <taxon>Gracilibacillus</taxon>
    </lineage>
</organism>
<evidence type="ECO:0000259" key="9">
    <source>
        <dbReference type="Pfam" id="PF12704"/>
    </source>
</evidence>
<dbReference type="Proteomes" id="UP000572212">
    <property type="component" value="Unassembled WGS sequence"/>
</dbReference>
<keyword evidence="5 7" id="KW-0472">Membrane</keyword>
<feature type="domain" description="ABC3 transporter permease C-terminal" evidence="8">
    <location>
        <begin position="277"/>
        <end position="390"/>
    </location>
</feature>
<comment type="similarity">
    <text evidence="6">Belongs to the ABC-4 integral membrane protein family.</text>
</comment>
<dbReference type="InterPro" id="IPR050250">
    <property type="entry name" value="Macrolide_Exporter_MacB"/>
</dbReference>
<keyword evidence="11" id="KW-1185">Reference proteome</keyword>
<feature type="transmembrane region" description="Helical" evidence="7">
    <location>
        <begin position="319"/>
        <end position="352"/>
    </location>
</feature>
<sequence>MSIFENIKMALSSIFTHKLRSSLTIIGIIIGVGSVIAVVAVGKSGEAMLKSQFVGEKNTIELYYNPSEEELQANPNSLLEASFTFQDIRTIENISEVQRIVASSSERTKVSYKGKSTNGLITGVSDIYMEVNQLKVSSGRMLLSRDFFAGNRTAVVSESFRDELFDNDEMMGKIIYIESQPVEIVGVLKEEKNIFAFDSNAIYLPLKTWQSIFSSTAISEISIQAETPENLRLAGEKATNILNRIHNKEDAYQVMNMEEIADGVAKVTNIMTIIIGSIAGISLFVGGIGVMNIMLVSVTERTREIGIRMSLGATREQILTQFLIESIVLTLFGGLIGILFGTGGAMIFSYVAGWPSLISLPVIIGGILFSMLIGTIFGIMPARKAARMDPIQALGYG</sequence>
<evidence type="ECO:0000256" key="1">
    <source>
        <dbReference type="ARBA" id="ARBA00004651"/>
    </source>
</evidence>
<dbReference type="GO" id="GO:0005886">
    <property type="term" value="C:plasma membrane"/>
    <property type="evidence" value="ECO:0007669"/>
    <property type="project" value="UniProtKB-SubCell"/>
</dbReference>
<evidence type="ECO:0000259" key="8">
    <source>
        <dbReference type="Pfam" id="PF02687"/>
    </source>
</evidence>
<feature type="transmembrane region" description="Helical" evidence="7">
    <location>
        <begin position="21"/>
        <end position="42"/>
    </location>
</feature>
<dbReference type="AlphaFoldDB" id="A0A841RMI4"/>